<keyword evidence="6" id="KW-0418">Kinase</keyword>
<dbReference type="Gene3D" id="3.30.565.10">
    <property type="entry name" value="Histidine kinase-like ATPase, C-terminal domain"/>
    <property type="match status" value="1"/>
</dbReference>
<dbReference type="InterPro" id="IPR003594">
    <property type="entry name" value="HATPase_dom"/>
</dbReference>
<dbReference type="PRINTS" id="PR00344">
    <property type="entry name" value="BCTRLSENSOR"/>
</dbReference>
<sequence>MCIMSDVMMKNFFNLRVSTQLAIQLFLIIIMICSVVGIVFYAKRNVNYYYESTIEAVTHNQRLANHIKKLIYQMSEQLGEYIAASDPAQQEALKEEIHQTDSLIAEYEQKLFADEDQLTLFAHVRSEFAKWHGLKEEIFLLKRSNDVQKAMYVLNTSGKDICARFEILIQVLLLHDNALLNHMHEYIASGFYKLLYYIAVIVIVMFIVLLFMMIVIYNSIVTPLAHIKKVAEKVKAGDYSSRVQVGNDKSELGHVAAVINNMLDQIEHNKQGSDGIISSLDNLNCRLQLKNSEMEDFVKVIAHDIKSPLSTIEMYGDLLQREIGHSPERVLHDIERIQANTRRLRVLVDDLTEYSLVGSVELDKKNIPVQSIIEDVLGLMGKKESINQYDVIIENNTIKMTFLIGKTEKAMLCLDKSLPDLYAVPSQISQVFMNFFSNAIKYRSEKPLEIHVSGTLGNGETHLVFTDNGRGINPQYTKKIFDMCCRLVALSEVEGTGIGLAMVKKIIERHNGRVWAESKGEGHGASFHIILPAQ</sequence>
<dbReference type="Proteomes" id="UP000266426">
    <property type="component" value="Unassembled WGS sequence"/>
</dbReference>
<dbReference type="SMART" id="SM00387">
    <property type="entry name" value="HATPase_c"/>
    <property type="match status" value="1"/>
</dbReference>
<dbReference type="Pfam" id="PF12729">
    <property type="entry name" value="4HB_MCP_1"/>
    <property type="match status" value="1"/>
</dbReference>
<dbReference type="InterPro" id="IPR003660">
    <property type="entry name" value="HAMP_dom"/>
</dbReference>
<dbReference type="CDD" id="cd06225">
    <property type="entry name" value="HAMP"/>
    <property type="match status" value="1"/>
</dbReference>
<evidence type="ECO:0000256" key="2">
    <source>
        <dbReference type="ARBA" id="ARBA00004370"/>
    </source>
</evidence>
<dbReference type="Gene3D" id="1.10.287.130">
    <property type="match status" value="1"/>
</dbReference>
<dbReference type="GO" id="GO:0000155">
    <property type="term" value="F:phosphorelay sensor kinase activity"/>
    <property type="evidence" value="ECO:0007669"/>
    <property type="project" value="InterPro"/>
</dbReference>
<dbReference type="SMART" id="SM00304">
    <property type="entry name" value="HAMP"/>
    <property type="match status" value="1"/>
</dbReference>
<dbReference type="CDD" id="cd00082">
    <property type="entry name" value="HisKA"/>
    <property type="match status" value="1"/>
</dbReference>
<dbReference type="SUPFAM" id="SSF55874">
    <property type="entry name" value="ATPase domain of HSP90 chaperone/DNA topoisomerase II/histidine kinase"/>
    <property type="match status" value="1"/>
</dbReference>
<dbReference type="SUPFAM" id="SSF158472">
    <property type="entry name" value="HAMP domain-like"/>
    <property type="match status" value="1"/>
</dbReference>
<feature type="transmembrane region" description="Helical" evidence="7">
    <location>
        <begin position="194"/>
        <end position="217"/>
    </location>
</feature>
<dbReference type="InterPro" id="IPR003661">
    <property type="entry name" value="HisK_dim/P_dom"/>
</dbReference>
<dbReference type="EC" id="2.7.13.3" evidence="3"/>
<dbReference type="InterPro" id="IPR024478">
    <property type="entry name" value="HlyB_4HB_MCP"/>
</dbReference>
<dbReference type="PANTHER" id="PTHR42878:SF15">
    <property type="entry name" value="BACTERIOPHYTOCHROME"/>
    <property type="match status" value="1"/>
</dbReference>
<dbReference type="PANTHER" id="PTHR42878">
    <property type="entry name" value="TWO-COMPONENT HISTIDINE KINASE"/>
    <property type="match status" value="1"/>
</dbReference>
<comment type="subcellular location">
    <subcellularLocation>
        <location evidence="2">Membrane</location>
    </subcellularLocation>
</comment>
<protein>
    <recommendedName>
        <fullName evidence="3">histidine kinase</fullName>
        <ecNumber evidence="3">2.7.13.3</ecNumber>
    </recommendedName>
</protein>
<dbReference type="PROSITE" id="PS50885">
    <property type="entry name" value="HAMP"/>
    <property type="match status" value="1"/>
</dbReference>
<reference evidence="10 11" key="1">
    <citation type="journal article" date="2017" name="ISME J.">
        <title>Energy and carbon metabolisms in a deep terrestrial subsurface fluid microbial community.</title>
        <authorList>
            <person name="Momper L."/>
            <person name="Jungbluth S.P."/>
            <person name="Lee M.D."/>
            <person name="Amend J.P."/>
        </authorList>
    </citation>
    <scope>NUCLEOTIDE SEQUENCE [LARGE SCALE GENOMIC DNA]</scope>
    <source>
        <strain evidence="10">SURF_26</strain>
    </source>
</reference>
<gene>
    <name evidence="10" type="ORF">C4541_12380</name>
</gene>
<keyword evidence="4" id="KW-0597">Phosphoprotein</keyword>
<dbReference type="GO" id="GO:0000156">
    <property type="term" value="F:phosphorelay response regulator activity"/>
    <property type="evidence" value="ECO:0007669"/>
    <property type="project" value="TreeGrafter"/>
</dbReference>
<dbReference type="SUPFAM" id="SSF47384">
    <property type="entry name" value="Homodimeric domain of signal transducing histidine kinase"/>
    <property type="match status" value="1"/>
</dbReference>
<dbReference type="InterPro" id="IPR036097">
    <property type="entry name" value="HisK_dim/P_sf"/>
</dbReference>
<evidence type="ECO:0000259" key="9">
    <source>
        <dbReference type="PROSITE" id="PS50885"/>
    </source>
</evidence>
<evidence type="ECO:0000256" key="5">
    <source>
        <dbReference type="ARBA" id="ARBA00022679"/>
    </source>
</evidence>
<dbReference type="Pfam" id="PF00672">
    <property type="entry name" value="HAMP"/>
    <property type="match status" value="1"/>
</dbReference>
<dbReference type="SMART" id="SM00388">
    <property type="entry name" value="HisKA"/>
    <property type="match status" value="1"/>
</dbReference>
<keyword evidence="5" id="KW-0808">Transferase</keyword>
<evidence type="ECO:0000313" key="11">
    <source>
        <dbReference type="Proteomes" id="UP000266426"/>
    </source>
</evidence>
<dbReference type="Pfam" id="PF02518">
    <property type="entry name" value="HATPase_c"/>
    <property type="match status" value="1"/>
</dbReference>
<feature type="domain" description="Histidine kinase" evidence="8">
    <location>
        <begin position="300"/>
        <end position="534"/>
    </location>
</feature>
<feature type="transmembrane region" description="Helical" evidence="7">
    <location>
        <begin position="20"/>
        <end position="42"/>
    </location>
</feature>
<keyword evidence="7" id="KW-1133">Transmembrane helix</keyword>
<evidence type="ECO:0000256" key="1">
    <source>
        <dbReference type="ARBA" id="ARBA00000085"/>
    </source>
</evidence>
<accession>A0A3A4R2J5</accession>
<dbReference type="GO" id="GO:0030295">
    <property type="term" value="F:protein kinase activator activity"/>
    <property type="evidence" value="ECO:0007669"/>
    <property type="project" value="TreeGrafter"/>
</dbReference>
<dbReference type="GO" id="GO:0016020">
    <property type="term" value="C:membrane"/>
    <property type="evidence" value="ECO:0007669"/>
    <property type="project" value="UniProtKB-SubCell"/>
</dbReference>
<keyword evidence="7" id="KW-0812">Transmembrane</keyword>
<keyword evidence="7" id="KW-0472">Membrane</keyword>
<evidence type="ECO:0000256" key="3">
    <source>
        <dbReference type="ARBA" id="ARBA00012438"/>
    </source>
</evidence>
<comment type="catalytic activity">
    <reaction evidence="1">
        <text>ATP + protein L-histidine = ADP + protein N-phospho-L-histidine.</text>
        <dbReference type="EC" id="2.7.13.3"/>
    </reaction>
</comment>
<dbReference type="AlphaFoldDB" id="A0A3A4R2J5"/>
<comment type="caution">
    <text evidence="10">The sequence shown here is derived from an EMBL/GenBank/DDBJ whole genome shotgun (WGS) entry which is preliminary data.</text>
</comment>
<proteinExistence type="predicted"/>
<evidence type="ECO:0000259" key="8">
    <source>
        <dbReference type="PROSITE" id="PS50109"/>
    </source>
</evidence>
<feature type="domain" description="HAMP" evidence="9">
    <location>
        <begin position="218"/>
        <end position="271"/>
    </location>
</feature>
<dbReference type="Gene3D" id="6.10.340.10">
    <property type="match status" value="1"/>
</dbReference>
<dbReference type="InterPro" id="IPR004358">
    <property type="entry name" value="Sig_transdc_His_kin-like_C"/>
</dbReference>
<organism evidence="10 11">
    <name type="scientific">Candidatus Auribacter fodinae</name>
    <dbReference type="NCBI Taxonomy" id="2093366"/>
    <lineage>
        <taxon>Bacteria</taxon>
        <taxon>Pseudomonadati</taxon>
        <taxon>Candidatus Auribacterota</taxon>
        <taxon>Candidatus Auribacteria</taxon>
        <taxon>Candidatus Auribacterales</taxon>
        <taxon>Candidatus Auribacteraceae</taxon>
        <taxon>Candidatus Auribacter</taxon>
    </lineage>
</organism>
<evidence type="ECO:0000256" key="7">
    <source>
        <dbReference type="SAM" id="Phobius"/>
    </source>
</evidence>
<dbReference type="InterPro" id="IPR005467">
    <property type="entry name" value="His_kinase_dom"/>
</dbReference>
<name>A0A3A4R2J5_9BACT</name>
<evidence type="ECO:0000313" key="10">
    <source>
        <dbReference type="EMBL" id="RJP56518.1"/>
    </source>
</evidence>
<evidence type="ECO:0000256" key="4">
    <source>
        <dbReference type="ARBA" id="ARBA00022553"/>
    </source>
</evidence>
<dbReference type="EMBL" id="QZJZ01000094">
    <property type="protein sequence ID" value="RJP56518.1"/>
    <property type="molecule type" value="Genomic_DNA"/>
</dbReference>
<dbReference type="GO" id="GO:0007234">
    <property type="term" value="P:osmosensory signaling via phosphorelay pathway"/>
    <property type="evidence" value="ECO:0007669"/>
    <property type="project" value="TreeGrafter"/>
</dbReference>
<dbReference type="InterPro" id="IPR036890">
    <property type="entry name" value="HATPase_C_sf"/>
</dbReference>
<evidence type="ECO:0000256" key="6">
    <source>
        <dbReference type="ARBA" id="ARBA00022777"/>
    </source>
</evidence>
<dbReference type="PROSITE" id="PS50109">
    <property type="entry name" value="HIS_KIN"/>
    <property type="match status" value="1"/>
</dbReference>
<dbReference type="Pfam" id="PF00512">
    <property type="entry name" value="HisKA"/>
    <property type="match status" value="1"/>
</dbReference>
<dbReference type="InterPro" id="IPR050351">
    <property type="entry name" value="BphY/WalK/GraS-like"/>
</dbReference>